<dbReference type="InterPro" id="IPR036097">
    <property type="entry name" value="HisK_dim/P_sf"/>
</dbReference>
<dbReference type="Gene3D" id="1.10.287.130">
    <property type="match status" value="1"/>
</dbReference>
<comment type="caution">
    <text evidence="8">The sequence shown here is derived from an EMBL/GenBank/DDBJ whole genome shotgun (WGS) entry which is preliminary data.</text>
</comment>
<dbReference type="CDD" id="cd00082">
    <property type="entry name" value="HisKA"/>
    <property type="match status" value="1"/>
</dbReference>
<sequence length="459" mass="51098">MQDEQQQAAPAQAASGTKVRKDIRADLLFYADVGMALLSQRQIIYLAIAVITAFFYDLGVALICLLLVEVSEILDYRLFQRIRSFRRNRQIELGPIMRSVAINTAFSAGTISLFAIQIATLQGPTTHFMPMFILLAAALFAALHNHQLRGILALRLVIYSAAFLFIPIRDLWIMRPPPTSELWLQFLVSLIVLFFTIDTARGHRTLYRQSMQHFNELVVEHERAKQALIAKAEFLAVVSHELRTPLTSIKGSLDLMASGVLGKLPDEMNGSFDIALRNSHRLASLINDILDFQKIDSDKMEYHPEAVDVDTLVTDAANSVRPLADANQIRLDQLHLPKDTRVFVDKMRIEQVLVNLLSNAIKFSNPGGRVVVNTELADDRVRISVTDEGMGLPENASERIFQPFSQIDSSATRQVGGTGLGLSISKRIVDAHHGLIDFVRHEGKGTTFFVELDLDGGAA</sequence>
<evidence type="ECO:0000256" key="4">
    <source>
        <dbReference type="ARBA" id="ARBA00022679"/>
    </source>
</evidence>
<keyword evidence="4" id="KW-0808">Transferase</keyword>
<dbReference type="RefSeq" id="WP_281843485.1">
    <property type="nucleotide sequence ID" value="NZ_BROH01000012.1"/>
</dbReference>
<evidence type="ECO:0000256" key="1">
    <source>
        <dbReference type="ARBA" id="ARBA00000085"/>
    </source>
</evidence>
<dbReference type="InterPro" id="IPR004358">
    <property type="entry name" value="Sig_transdc_His_kin-like_C"/>
</dbReference>
<evidence type="ECO:0000256" key="3">
    <source>
        <dbReference type="ARBA" id="ARBA00022553"/>
    </source>
</evidence>
<dbReference type="Proteomes" id="UP001144205">
    <property type="component" value="Unassembled WGS sequence"/>
</dbReference>
<evidence type="ECO:0000256" key="6">
    <source>
        <dbReference type="SAM" id="Phobius"/>
    </source>
</evidence>
<dbReference type="EC" id="2.7.13.3" evidence="2"/>
<keyword evidence="5" id="KW-0418">Kinase</keyword>
<protein>
    <recommendedName>
        <fullName evidence="2">histidine kinase</fullName>
        <ecNumber evidence="2">2.7.13.3</ecNumber>
    </recommendedName>
</protein>
<dbReference type="InterPro" id="IPR003594">
    <property type="entry name" value="HATPase_dom"/>
</dbReference>
<evidence type="ECO:0000259" key="7">
    <source>
        <dbReference type="PROSITE" id="PS50109"/>
    </source>
</evidence>
<feature type="transmembrane region" description="Helical" evidence="6">
    <location>
        <begin position="125"/>
        <end position="143"/>
    </location>
</feature>
<dbReference type="EMBL" id="BROH01000012">
    <property type="protein sequence ID" value="GKY89461.1"/>
    <property type="molecule type" value="Genomic_DNA"/>
</dbReference>
<feature type="transmembrane region" description="Helical" evidence="6">
    <location>
        <begin position="150"/>
        <end position="168"/>
    </location>
</feature>
<dbReference type="Gene3D" id="3.30.565.10">
    <property type="entry name" value="Histidine kinase-like ATPase, C-terminal domain"/>
    <property type="match status" value="1"/>
</dbReference>
<feature type="transmembrane region" description="Helical" evidence="6">
    <location>
        <begin position="183"/>
        <end position="200"/>
    </location>
</feature>
<dbReference type="InterPro" id="IPR005467">
    <property type="entry name" value="His_kinase_dom"/>
</dbReference>
<feature type="transmembrane region" description="Helical" evidence="6">
    <location>
        <begin position="95"/>
        <end position="119"/>
    </location>
</feature>
<dbReference type="Pfam" id="PF00512">
    <property type="entry name" value="HisKA"/>
    <property type="match status" value="1"/>
</dbReference>
<dbReference type="PROSITE" id="PS50109">
    <property type="entry name" value="HIS_KIN"/>
    <property type="match status" value="1"/>
</dbReference>
<comment type="catalytic activity">
    <reaction evidence="1">
        <text>ATP + protein L-histidine = ADP + protein N-phospho-L-histidine.</text>
        <dbReference type="EC" id="2.7.13.3"/>
    </reaction>
</comment>
<keyword evidence="6" id="KW-0812">Transmembrane</keyword>
<dbReference type="SUPFAM" id="SSF47384">
    <property type="entry name" value="Homodimeric domain of signal transducing histidine kinase"/>
    <property type="match status" value="1"/>
</dbReference>
<keyword evidence="6" id="KW-1133">Transmembrane helix</keyword>
<name>A0ABQ5LWW3_9RHOB</name>
<dbReference type="SMART" id="SM00388">
    <property type="entry name" value="HisKA"/>
    <property type="match status" value="1"/>
</dbReference>
<dbReference type="CDD" id="cd16922">
    <property type="entry name" value="HATPase_EvgS-ArcB-TorS-like"/>
    <property type="match status" value="1"/>
</dbReference>
<keyword evidence="3" id="KW-0597">Phosphoprotein</keyword>
<keyword evidence="6" id="KW-0472">Membrane</keyword>
<dbReference type="InterPro" id="IPR003661">
    <property type="entry name" value="HisK_dim/P_dom"/>
</dbReference>
<dbReference type="PANTHER" id="PTHR43047:SF72">
    <property type="entry name" value="OSMOSENSING HISTIDINE PROTEIN KINASE SLN1"/>
    <property type="match status" value="1"/>
</dbReference>
<gene>
    <name evidence="8" type="ORF">STA1M1_33300</name>
</gene>
<evidence type="ECO:0000256" key="2">
    <source>
        <dbReference type="ARBA" id="ARBA00012438"/>
    </source>
</evidence>
<evidence type="ECO:0000256" key="5">
    <source>
        <dbReference type="ARBA" id="ARBA00022777"/>
    </source>
</evidence>
<organism evidence="8 9">
    <name type="scientific">Sinisalibacter aestuarii</name>
    <dbReference type="NCBI Taxonomy" id="2949426"/>
    <lineage>
        <taxon>Bacteria</taxon>
        <taxon>Pseudomonadati</taxon>
        <taxon>Pseudomonadota</taxon>
        <taxon>Alphaproteobacteria</taxon>
        <taxon>Rhodobacterales</taxon>
        <taxon>Roseobacteraceae</taxon>
        <taxon>Sinisalibacter</taxon>
    </lineage>
</organism>
<dbReference type="InterPro" id="IPR036890">
    <property type="entry name" value="HATPase_C_sf"/>
</dbReference>
<dbReference type="SMART" id="SM00387">
    <property type="entry name" value="HATPase_c"/>
    <property type="match status" value="1"/>
</dbReference>
<dbReference type="PRINTS" id="PR00344">
    <property type="entry name" value="BCTRLSENSOR"/>
</dbReference>
<feature type="domain" description="Histidine kinase" evidence="7">
    <location>
        <begin position="237"/>
        <end position="456"/>
    </location>
</feature>
<reference evidence="8" key="1">
    <citation type="journal article" date="2023" name="Int. J. Syst. Evol. Microbiol.">
        <title>Sinisalibacter aestuarii sp. nov., isolated from estuarine sediment of the Arakawa River.</title>
        <authorList>
            <person name="Arafat S.T."/>
            <person name="Hirano S."/>
            <person name="Sato A."/>
            <person name="Takeuchi K."/>
            <person name="Yasuda T."/>
            <person name="Terahara T."/>
            <person name="Hamada M."/>
            <person name="Kobayashi T."/>
        </authorList>
    </citation>
    <scope>NUCLEOTIDE SEQUENCE</scope>
    <source>
        <strain evidence="8">B-399</strain>
    </source>
</reference>
<dbReference type="SUPFAM" id="SSF55874">
    <property type="entry name" value="ATPase domain of HSP90 chaperone/DNA topoisomerase II/histidine kinase"/>
    <property type="match status" value="1"/>
</dbReference>
<keyword evidence="9" id="KW-1185">Reference proteome</keyword>
<dbReference type="Pfam" id="PF02518">
    <property type="entry name" value="HATPase_c"/>
    <property type="match status" value="1"/>
</dbReference>
<accession>A0ABQ5LWW3</accession>
<dbReference type="PANTHER" id="PTHR43047">
    <property type="entry name" value="TWO-COMPONENT HISTIDINE PROTEIN KINASE"/>
    <property type="match status" value="1"/>
</dbReference>
<proteinExistence type="predicted"/>
<feature type="transmembrane region" description="Helical" evidence="6">
    <location>
        <begin position="43"/>
        <end position="74"/>
    </location>
</feature>
<evidence type="ECO:0000313" key="9">
    <source>
        <dbReference type="Proteomes" id="UP001144205"/>
    </source>
</evidence>
<evidence type="ECO:0000313" key="8">
    <source>
        <dbReference type="EMBL" id="GKY89461.1"/>
    </source>
</evidence>